<gene>
    <name evidence="2" type="ORF">GCM10008957_31750</name>
</gene>
<name>A0A918F8W6_9DEIO</name>
<dbReference type="EMBL" id="BMQL01000019">
    <property type="protein sequence ID" value="GGR16761.1"/>
    <property type="molecule type" value="Genomic_DNA"/>
</dbReference>
<reference evidence="2" key="1">
    <citation type="journal article" date="2014" name="Int. J. Syst. Evol. Microbiol.">
        <title>Complete genome sequence of Corynebacterium casei LMG S-19264T (=DSM 44701T), isolated from a smear-ripened cheese.</title>
        <authorList>
            <consortium name="US DOE Joint Genome Institute (JGI-PGF)"/>
            <person name="Walter F."/>
            <person name="Albersmeier A."/>
            <person name="Kalinowski J."/>
            <person name="Ruckert C."/>
        </authorList>
    </citation>
    <scope>NUCLEOTIDE SEQUENCE</scope>
    <source>
        <strain evidence="2">JCM 31311</strain>
    </source>
</reference>
<evidence type="ECO:0000256" key="1">
    <source>
        <dbReference type="SAM" id="MobiDB-lite"/>
    </source>
</evidence>
<keyword evidence="3" id="KW-1185">Reference proteome</keyword>
<dbReference type="AlphaFoldDB" id="A0A918F8W6"/>
<organism evidence="2 3">
    <name type="scientific">Deinococcus ruber</name>
    <dbReference type="NCBI Taxonomy" id="1848197"/>
    <lineage>
        <taxon>Bacteria</taxon>
        <taxon>Thermotogati</taxon>
        <taxon>Deinococcota</taxon>
        <taxon>Deinococci</taxon>
        <taxon>Deinococcales</taxon>
        <taxon>Deinococcaceae</taxon>
        <taxon>Deinococcus</taxon>
    </lineage>
</organism>
<dbReference type="Proteomes" id="UP000603865">
    <property type="component" value="Unassembled WGS sequence"/>
</dbReference>
<accession>A0A918F8W6</accession>
<feature type="compositionally biased region" description="Pro residues" evidence="1">
    <location>
        <begin position="208"/>
        <end position="220"/>
    </location>
</feature>
<evidence type="ECO:0000313" key="2">
    <source>
        <dbReference type="EMBL" id="GGR16761.1"/>
    </source>
</evidence>
<evidence type="ECO:0000313" key="3">
    <source>
        <dbReference type="Proteomes" id="UP000603865"/>
    </source>
</evidence>
<feature type="region of interest" description="Disordered" evidence="1">
    <location>
        <begin position="195"/>
        <end position="234"/>
    </location>
</feature>
<comment type="caution">
    <text evidence="2">The sequence shown here is derived from an EMBL/GenBank/DDBJ whole genome shotgun (WGS) entry which is preliminary data.</text>
</comment>
<protein>
    <submittedName>
        <fullName evidence="2">Uncharacterized protein</fullName>
    </submittedName>
</protein>
<reference evidence="2" key="2">
    <citation type="submission" date="2020-09" db="EMBL/GenBank/DDBJ databases">
        <authorList>
            <person name="Sun Q."/>
            <person name="Ohkuma M."/>
        </authorList>
    </citation>
    <scope>NUCLEOTIDE SEQUENCE</scope>
    <source>
        <strain evidence="2">JCM 31311</strain>
    </source>
</reference>
<proteinExistence type="predicted"/>
<dbReference type="RefSeq" id="WP_189091500.1">
    <property type="nucleotide sequence ID" value="NZ_BMQL01000019.1"/>
</dbReference>
<sequence>MTSLGISRAELTAEVQAEIPDVIEALGQVATVSGVNGLPNTKVLLDVLKPQRQRVGLIDRAATHNAYLNYQAGFPPRGGFSFVIDGATYVPVGETVNEGMLNVVLTVPMVDQDVFYNDHATHNSGPSLKVRIIAKGALPFTVNAGLQDVQGSPEASHMAFVQPGVRLHGGDVLTLGSGDTFTVVPPIQHDLLGDTVGLSWHGDDSQPLPQPDPTPPPPGTTEPSPLDDSWWKQR</sequence>